<dbReference type="STRING" id="426701.SAMN04488098_102619"/>
<keyword evidence="3" id="KW-1185">Reference proteome</keyword>
<evidence type="ECO:0000313" key="3">
    <source>
        <dbReference type="Proteomes" id="UP000199433"/>
    </source>
</evidence>
<dbReference type="EMBL" id="FNFK01000026">
    <property type="protein sequence ID" value="SDK37170.1"/>
    <property type="molecule type" value="Genomic_DNA"/>
</dbReference>
<evidence type="ECO:0000313" key="2">
    <source>
        <dbReference type="EMBL" id="SDK37170.1"/>
    </source>
</evidence>
<dbReference type="OrthoDB" id="9782422at2"/>
<protein>
    <submittedName>
        <fullName evidence="2">Uncharacterized protein</fullName>
    </submittedName>
</protein>
<name>A0A1G9BDH0_9LACT</name>
<evidence type="ECO:0000256" key="1">
    <source>
        <dbReference type="SAM" id="MobiDB-lite"/>
    </source>
</evidence>
<sequence length="121" mass="13634">MGIRVTSRGMQTTVQDKGRTGFQRYGFSVSGAMDQIAFKLEALIEEHPNHRRSAHLMRLIEAIREEGVYGEESHGVADEILEEEFETLYAEMAVELGLEEPETDGEEEPETDTNEDVDDGE</sequence>
<organism evidence="2 3">
    <name type="scientific">Alkalibacterium thalassium</name>
    <dbReference type="NCBI Taxonomy" id="426701"/>
    <lineage>
        <taxon>Bacteria</taxon>
        <taxon>Bacillati</taxon>
        <taxon>Bacillota</taxon>
        <taxon>Bacilli</taxon>
        <taxon>Lactobacillales</taxon>
        <taxon>Carnobacteriaceae</taxon>
        <taxon>Alkalibacterium</taxon>
    </lineage>
</organism>
<reference evidence="3" key="1">
    <citation type="submission" date="2016-10" db="EMBL/GenBank/DDBJ databases">
        <authorList>
            <person name="Varghese N."/>
            <person name="Submissions S."/>
        </authorList>
    </citation>
    <scope>NUCLEOTIDE SEQUENCE [LARGE SCALE GENOMIC DNA]</scope>
    <source>
        <strain evidence="3">DSM 19181</strain>
    </source>
</reference>
<accession>A0A1G9BDH0</accession>
<dbReference type="RefSeq" id="WP_143009206.1">
    <property type="nucleotide sequence ID" value="NZ_FNFK01000026.1"/>
</dbReference>
<gene>
    <name evidence="2" type="ORF">SAMN04488098_102619</name>
</gene>
<dbReference type="Proteomes" id="UP000199433">
    <property type="component" value="Unassembled WGS sequence"/>
</dbReference>
<dbReference type="AlphaFoldDB" id="A0A1G9BDH0"/>
<proteinExistence type="predicted"/>
<feature type="region of interest" description="Disordered" evidence="1">
    <location>
        <begin position="97"/>
        <end position="121"/>
    </location>
</feature>